<dbReference type="EC" id="2.1.1.-" evidence="6"/>
<evidence type="ECO:0000256" key="6">
    <source>
        <dbReference type="HAMAP-Rule" id="MF_00735"/>
    </source>
</evidence>
<dbReference type="Proteomes" id="UP001056429">
    <property type="component" value="Unassembled WGS sequence"/>
</dbReference>
<dbReference type="GO" id="GO:0032259">
    <property type="term" value="P:methylation"/>
    <property type="evidence" value="ECO:0007669"/>
    <property type="project" value="UniProtKB-KW"/>
</dbReference>
<dbReference type="InterPro" id="IPR029063">
    <property type="entry name" value="SAM-dependent_MTases_sf"/>
</dbReference>
<name>A0A9J6P2P6_9CLOT</name>
<evidence type="ECO:0000256" key="5">
    <source>
        <dbReference type="ARBA" id="ARBA00022691"/>
    </source>
</evidence>
<keyword evidence="5 6" id="KW-0949">S-adenosyl-L-methionine</keyword>
<comment type="similarity">
    <text evidence="1 6">Belongs to the methyltransferase superfamily. PrmA family.</text>
</comment>
<proteinExistence type="inferred from homology"/>
<evidence type="ECO:0000256" key="2">
    <source>
        <dbReference type="ARBA" id="ARBA00022490"/>
    </source>
</evidence>
<dbReference type="HAMAP" id="MF_00735">
    <property type="entry name" value="Methyltr_PrmA"/>
    <property type="match status" value="1"/>
</dbReference>
<dbReference type="GO" id="GO:0008276">
    <property type="term" value="F:protein methyltransferase activity"/>
    <property type="evidence" value="ECO:0007669"/>
    <property type="project" value="UniProtKB-UniRule"/>
</dbReference>
<reference evidence="7" key="1">
    <citation type="journal article" date="2021" name="mSystems">
        <title>Bacteria and Archaea Synergistically Convert Glycine Betaine to Biogenic Methane in the Formosa Cold Seep of the South China Sea.</title>
        <authorList>
            <person name="Li L."/>
            <person name="Zhang W."/>
            <person name="Zhang S."/>
            <person name="Song L."/>
            <person name="Sun Q."/>
            <person name="Zhang H."/>
            <person name="Xiang H."/>
            <person name="Dong X."/>
        </authorList>
    </citation>
    <scope>NUCLEOTIDE SEQUENCE</scope>
    <source>
        <strain evidence="7">ZWT</strain>
    </source>
</reference>
<dbReference type="NCBIfam" id="TIGR00406">
    <property type="entry name" value="prmA"/>
    <property type="match status" value="1"/>
</dbReference>
<evidence type="ECO:0000256" key="3">
    <source>
        <dbReference type="ARBA" id="ARBA00022603"/>
    </source>
</evidence>
<keyword evidence="7" id="KW-0687">Ribonucleoprotein</keyword>
<feature type="binding site" evidence="6">
    <location>
        <position position="186"/>
    </location>
    <ligand>
        <name>S-adenosyl-L-methionine</name>
        <dbReference type="ChEBI" id="CHEBI:59789"/>
    </ligand>
</feature>
<dbReference type="PANTHER" id="PTHR43648">
    <property type="entry name" value="ELECTRON TRANSFER FLAVOPROTEIN BETA SUBUNIT LYSINE METHYLTRANSFERASE"/>
    <property type="match status" value="1"/>
</dbReference>
<gene>
    <name evidence="6 7" type="primary">prmA</name>
    <name evidence="7" type="ORF">KDK92_13735</name>
</gene>
<reference evidence="7" key="2">
    <citation type="submission" date="2021-04" db="EMBL/GenBank/DDBJ databases">
        <authorList>
            <person name="Dong X."/>
        </authorList>
    </citation>
    <scope>NUCLEOTIDE SEQUENCE</scope>
    <source>
        <strain evidence="7">ZWT</strain>
    </source>
</reference>
<comment type="function">
    <text evidence="6">Methylates ribosomal protein L11.</text>
</comment>
<evidence type="ECO:0000313" key="7">
    <source>
        <dbReference type="EMBL" id="MCM1990787.1"/>
    </source>
</evidence>
<keyword evidence="2 6" id="KW-0963">Cytoplasm</keyword>
<organism evidence="7 8">
    <name type="scientific">Oceanirhabdus seepicola</name>
    <dbReference type="NCBI Taxonomy" id="2828781"/>
    <lineage>
        <taxon>Bacteria</taxon>
        <taxon>Bacillati</taxon>
        <taxon>Bacillota</taxon>
        <taxon>Clostridia</taxon>
        <taxon>Eubacteriales</taxon>
        <taxon>Clostridiaceae</taxon>
        <taxon>Oceanirhabdus</taxon>
    </lineage>
</organism>
<dbReference type="InterPro" id="IPR050078">
    <property type="entry name" value="Ribosomal_L11_MeTrfase_PrmA"/>
</dbReference>
<evidence type="ECO:0000313" key="8">
    <source>
        <dbReference type="Proteomes" id="UP001056429"/>
    </source>
</evidence>
<accession>A0A9J6P2P6</accession>
<comment type="subcellular location">
    <subcellularLocation>
        <location evidence="6">Cytoplasm</location>
    </subcellularLocation>
</comment>
<evidence type="ECO:0000256" key="1">
    <source>
        <dbReference type="ARBA" id="ARBA00009741"/>
    </source>
</evidence>
<keyword evidence="8" id="KW-1185">Reference proteome</keyword>
<dbReference type="PANTHER" id="PTHR43648:SF1">
    <property type="entry name" value="ELECTRON TRANSFER FLAVOPROTEIN BETA SUBUNIT LYSINE METHYLTRANSFERASE"/>
    <property type="match status" value="1"/>
</dbReference>
<dbReference type="GO" id="GO:0005840">
    <property type="term" value="C:ribosome"/>
    <property type="evidence" value="ECO:0007669"/>
    <property type="project" value="UniProtKB-KW"/>
</dbReference>
<dbReference type="Gene3D" id="3.40.50.150">
    <property type="entry name" value="Vaccinia Virus protein VP39"/>
    <property type="match status" value="1"/>
</dbReference>
<keyword evidence="7" id="KW-0689">Ribosomal protein</keyword>
<feature type="binding site" evidence="6">
    <location>
        <position position="165"/>
    </location>
    <ligand>
        <name>S-adenosyl-L-methionine</name>
        <dbReference type="ChEBI" id="CHEBI:59789"/>
    </ligand>
</feature>
<feature type="binding site" evidence="6">
    <location>
        <position position="208"/>
    </location>
    <ligand>
        <name>S-adenosyl-L-methionine</name>
        <dbReference type="ChEBI" id="CHEBI:59789"/>
    </ligand>
</feature>
<keyword evidence="4 6" id="KW-0808">Transferase</keyword>
<feature type="binding site" evidence="6">
    <location>
        <position position="250"/>
    </location>
    <ligand>
        <name>S-adenosyl-L-methionine</name>
        <dbReference type="ChEBI" id="CHEBI:59789"/>
    </ligand>
</feature>
<dbReference type="InterPro" id="IPR004498">
    <property type="entry name" value="Ribosomal_PrmA_MeTrfase"/>
</dbReference>
<dbReference type="Pfam" id="PF06325">
    <property type="entry name" value="PrmA"/>
    <property type="match status" value="1"/>
</dbReference>
<dbReference type="PIRSF" id="PIRSF000401">
    <property type="entry name" value="RPL11_MTase"/>
    <property type="match status" value="1"/>
</dbReference>
<evidence type="ECO:0000256" key="4">
    <source>
        <dbReference type="ARBA" id="ARBA00022679"/>
    </source>
</evidence>
<dbReference type="AlphaFoldDB" id="A0A9J6P2P6"/>
<comment type="caution">
    <text evidence="7">The sequence shown here is derived from an EMBL/GenBank/DDBJ whole genome shotgun (WGS) entry which is preliminary data.</text>
</comment>
<dbReference type="CDD" id="cd02440">
    <property type="entry name" value="AdoMet_MTases"/>
    <property type="match status" value="1"/>
</dbReference>
<dbReference type="SUPFAM" id="SSF53335">
    <property type="entry name" value="S-adenosyl-L-methionine-dependent methyltransferases"/>
    <property type="match status" value="1"/>
</dbReference>
<dbReference type="RefSeq" id="WP_250859878.1">
    <property type="nucleotide sequence ID" value="NZ_JAGSOJ010000002.1"/>
</dbReference>
<dbReference type="GO" id="GO:0005737">
    <property type="term" value="C:cytoplasm"/>
    <property type="evidence" value="ECO:0007669"/>
    <property type="project" value="UniProtKB-SubCell"/>
</dbReference>
<dbReference type="EMBL" id="JAGSOJ010000002">
    <property type="protein sequence ID" value="MCM1990787.1"/>
    <property type="molecule type" value="Genomic_DNA"/>
</dbReference>
<comment type="catalytic activity">
    <reaction evidence="6">
        <text>L-lysyl-[protein] + 3 S-adenosyl-L-methionine = N(6),N(6),N(6)-trimethyl-L-lysyl-[protein] + 3 S-adenosyl-L-homocysteine + 3 H(+)</text>
        <dbReference type="Rhea" id="RHEA:54192"/>
        <dbReference type="Rhea" id="RHEA-COMP:9752"/>
        <dbReference type="Rhea" id="RHEA-COMP:13826"/>
        <dbReference type="ChEBI" id="CHEBI:15378"/>
        <dbReference type="ChEBI" id="CHEBI:29969"/>
        <dbReference type="ChEBI" id="CHEBI:57856"/>
        <dbReference type="ChEBI" id="CHEBI:59789"/>
        <dbReference type="ChEBI" id="CHEBI:61961"/>
    </reaction>
</comment>
<sequence length="312" mass="34818">MNKEWIEITVLTSSEAVEPVSGLFYSCGLQGVSIMDVEEIKEIKANKTATSYDYFEDSLLDMEDSAIIKGYFEDDENFPKHLEYITKGVEGLKNYGFDIGRGKVLSEKVNQEDWENTWKKYYKPTKISDRIVVKPQWEEYTPKNDELVLEMDPGMAFGTGTHETTRLCLRGLEKYVDEDSTVFDIGTGSGILSIAASKLGAKKAIGVDLDEIAVESAKKNVSLNKIDNVEILYGNLMEVVKGKADIVVANIMADIVMILGEQVRAFMKDEGVFISSGILVVRADEVKNKLEKCGFDIVDIIIDGEWCSIIAK</sequence>
<protein>
    <recommendedName>
        <fullName evidence="6">Ribosomal protein L11 methyltransferase</fullName>
        <shortName evidence="6">L11 Mtase</shortName>
        <ecNumber evidence="6">2.1.1.-</ecNumber>
    </recommendedName>
</protein>
<keyword evidence="3 6" id="KW-0489">Methyltransferase</keyword>